<dbReference type="EMBL" id="OV696702">
    <property type="protein sequence ID" value="CAH1249505.1"/>
    <property type="molecule type" value="Genomic_DNA"/>
</dbReference>
<dbReference type="InterPro" id="IPR035897">
    <property type="entry name" value="Toll_tir_struct_dom_sf"/>
</dbReference>
<dbReference type="OrthoDB" id="10016215at2759"/>
<protein>
    <submittedName>
        <fullName evidence="3">Hypp8622 protein</fullName>
    </submittedName>
</protein>
<evidence type="ECO:0000259" key="1">
    <source>
        <dbReference type="PROSITE" id="PS50104"/>
    </source>
</evidence>
<evidence type="ECO:0000313" key="3">
    <source>
        <dbReference type="EMBL" id="CAH1249505.1"/>
    </source>
</evidence>
<dbReference type="Proteomes" id="UP000838412">
    <property type="component" value="Chromosome 17"/>
</dbReference>
<dbReference type="GO" id="GO:0042981">
    <property type="term" value="P:regulation of apoptotic process"/>
    <property type="evidence" value="ECO:0007669"/>
    <property type="project" value="InterPro"/>
</dbReference>
<dbReference type="PROSITE" id="PS50104">
    <property type="entry name" value="TIR"/>
    <property type="match status" value="1"/>
</dbReference>
<feature type="domain" description="TIR" evidence="1">
    <location>
        <begin position="100"/>
        <end position="231"/>
    </location>
</feature>
<dbReference type="InterPro" id="IPR000157">
    <property type="entry name" value="TIR_dom"/>
</dbReference>
<accession>A0A8K0EID8</accession>
<dbReference type="InterPro" id="IPR011029">
    <property type="entry name" value="DEATH-like_dom_sf"/>
</dbReference>
<reference evidence="3" key="1">
    <citation type="submission" date="2022-01" db="EMBL/GenBank/DDBJ databases">
        <authorList>
            <person name="Braso-Vives M."/>
        </authorList>
    </citation>
    <scope>NUCLEOTIDE SEQUENCE</scope>
</reference>
<proteinExistence type="predicted"/>
<evidence type="ECO:0000313" key="4">
    <source>
        <dbReference type="Proteomes" id="UP000838412"/>
    </source>
</evidence>
<feature type="domain" description="CARD" evidence="2">
    <location>
        <begin position="6"/>
        <end position="95"/>
    </location>
</feature>
<dbReference type="InterPro" id="IPR001315">
    <property type="entry name" value="CARD"/>
</dbReference>
<dbReference type="Pfam" id="PF13676">
    <property type="entry name" value="TIR_2"/>
    <property type="match status" value="1"/>
</dbReference>
<dbReference type="Gene3D" id="1.10.533.10">
    <property type="entry name" value="Death Domain, Fas"/>
    <property type="match status" value="1"/>
</dbReference>
<dbReference type="CDD" id="cd01671">
    <property type="entry name" value="CARD"/>
    <property type="match status" value="1"/>
</dbReference>
<name>A0A8K0EID8_BRALA</name>
<gene>
    <name evidence="3" type="primary">Hypp8622</name>
    <name evidence="3" type="ORF">BLAG_LOCUS10579</name>
</gene>
<evidence type="ECO:0000259" key="2">
    <source>
        <dbReference type="PROSITE" id="PS50209"/>
    </source>
</evidence>
<dbReference type="PROSITE" id="PS50209">
    <property type="entry name" value="CARD"/>
    <property type="match status" value="1"/>
</dbReference>
<sequence>MASAEDNETIGDLITNNYDHLSKRLQVQKLIPHFIPKRLLDLSDKQVIMSKVTTQARAEALLDLLIEKATCTPEVFVEILMKGDHQHIPDQLKRTSTRNEGPQVFICHAGPDKERFVRPLVQKLQEEGLPEDKLFFDEISLRPGDDFASEIRSTLSKSSSLKLVVFVLSHHVLNDRYWPKLELELTLQANKKIFPIWLDQNDDGFTDFGNKLRRYSPTLKEKVGRKVIVDDIGREVPSVAGEIVRKLKTS</sequence>
<organism evidence="3 4">
    <name type="scientific">Branchiostoma lanceolatum</name>
    <name type="common">Common lancelet</name>
    <name type="synonym">Amphioxus lanceolatum</name>
    <dbReference type="NCBI Taxonomy" id="7740"/>
    <lineage>
        <taxon>Eukaryota</taxon>
        <taxon>Metazoa</taxon>
        <taxon>Chordata</taxon>
        <taxon>Cephalochordata</taxon>
        <taxon>Leptocardii</taxon>
        <taxon>Amphioxiformes</taxon>
        <taxon>Branchiostomatidae</taxon>
        <taxon>Branchiostoma</taxon>
    </lineage>
</organism>
<dbReference type="SUPFAM" id="SSF52200">
    <property type="entry name" value="Toll/Interleukin receptor TIR domain"/>
    <property type="match status" value="1"/>
</dbReference>
<dbReference type="AlphaFoldDB" id="A0A8K0EID8"/>
<keyword evidence="4" id="KW-1185">Reference proteome</keyword>
<dbReference type="SMART" id="SM00255">
    <property type="entry name" value="TIR"/>
    <property type="match status" value="1"/>
</dbReference>
<dbReference type="Pfam" id="PF00619">
    <property type="entry name" value="CARD"/>
    <property type="match status" value="1"/>
</dbReference>
<dbReference type="GO" id="GO:0007165">
    <property type="term" value="P:signal transduction"/>
    <property type="evidence" value="ECO:0007669"/>
    <property type="project" value="InterPro"/>
</dbReference>
<dbReference type="Gene3D" id="3.40.50.10140">
    <property type="entry name" value="Toll/interleukin-1 receptor homology (TIR) domain"/>
    <property type="match status" value="1"/>
</dbReference>
<dbReference type="SUPFAM" id="SSF47986">
    <property type="entry name" value="DEATH domain"/>
    <property type="match status" value="1"/>
</dbReference>